<proteinExistence type="predicted"/>
<keyword evidence="4 6" id="KW-1133">Transmembrane helix</keyword>
<evidence type="ECO:0000256" key="5">
    <source>
        <dbReference type="ARBA" id="ARBA00023136"/>
    </source>
</evidence>
<feature type="transmembrane region" description="Helical" evidence="6">
    <location>
        <begin position="242"/>
        <end position="264"/>
    </location>
</feature>
<feature type="transmembrane region" description="Helical" evidence="6">
    <location>
        <begin position="120"/>
        <end position="138"/>
    </location>
</feature>
<comment type="subcellular location">
    <subcellularLocation>
        <location evidence="1">Cell membrane</location>
        <topology evidence="1">Multi-pass membrane protein</topology>
    </subcellularLocation>
</comment>
<dbReference type="PANTHER" id="PTHR42920:SF24">
    <property type="entry name" value="AROMATIC AMINO ACID EXPORTER YDDG"/>
    <property type="match status" value="1"/>
</dbReference>
<evidence type="ECO:0000256" key="6">
    <source>
        <dbReference type="SAM" id="Phobius"/>
    </source>
</evidence>
<name>A0A6I2KVW9_9BURK</name>
<feature type="transmembrane region" description="Helical" evidence="6">
    <location>
        <begin position="270"/>
        <end position="290"/>
    </location>
</feature>
<dbReference type="EMBL" id="WKJK01000003">
    <property type="protein sequence ID" value="MRW89881.1"/>
    <property type="molecule type" value="Genomic_DNA"/>
</dbReference>
<feature type="transmembrane region" description="Helical" evidence="6">
    <location>
        <begin position="158"/>
        <end position="179"/>
    </location>
</feature>
<dbReference type="InterPro" id="IPR037185">
    <property type="entry name" value="EmrE-like"/>
</dbReference>
<evidence type="ECO:0000313" key="7">
    <source>
        <dbReference type="EMBL" id="MRW89881.1"/>
    </source>
</evidence>
<keyword evidence="5 6" id="KW-0472">Membrane</keyword>
<dbReference type="GO" id="GO:0005886">
    <property type="term" value="C:plasma membrane"/>
    <property type="evidence" value="ECO:0007669"/>
    <property type="project" value="UniProtKB-SubCell"/>
</dbReference>
<evidence type="ECO:0000313" key="8">
    <source>
        <dbReference type="Proteomes" id="UP000433309"/>
    </source>
</evidence>
<dbReference type="RefSeq" id="WP_154374782.1">
    <property type="nucleotide sequence ID" value="NZ_WKJK01000003.1"/>
</dbReference>
<evidence type="ECO:0000256" key="3">
    <source>
        <dbReference type="ARBA" id="ARBA00022692"/>
    </source>
</evidence>
<feature type="transmembrane region" description="Helical" evidence="6">
    <location>
        <begin position="215"/>
        <end position="235"/>
    </location>
</feature>
<dbReference type="NCBIfam" id="NF008676">
    <property type="entry name" value="PRK11689.1"/>
    <property type="match status" value="1"/>
</dbReference>
<gene>
    <name evidence="7" type="primary">yddG</name>
    <name evidence="7" type="ORF">GJ699_07790</name>
</gene>
<dbReference type="Proteomes" id="UP000433309">
    <property type="component" value="Unassembled WGS sequence"/>
</dbReference>
<accession>A0A6I2KVW9</accession>
<evidence type="ECO:0000256" key="1">
    <source>
        <dbReference type="ARBA" id="ARBA00004651"/>
    </source>
</evidence>
<dbReference type="SUPFAM" id="SSF103481">
    <property type="entry name" value="Multidrug resistance efflux transporter EmrE"/>
    <property type="match status" value="2"/>
</dbReference>
<sequence length="300" mass="31700">MKTNKATLIGLVAVVLWSSIVGLIRSVSDHLGATGGAAMMYSVASVFLLLSVGPVKLRDFPRRYLVWGSLLFVTYELCLSLSIGYANTARQAIEVGMVNYLWPTFTIVAAILFNRQKSNLLIVPGFVLSIAGICWVLGGAQGFDPSGMLDNVRDNPLSYGLAFAGAVIWAGYCTVTARIAGGKNGVTLFFILVAATLWVKYLLEGGGQMAFSGEAVVYLILAAAAMGFGYGAWNVGILHGNVTVLAGASYFIPVLSAALSTLLLRAPLSMAFWQGAAMVCGGAILCWLATRAKRAVPVLD</sequence>
<feature type="transmembrane region" description="Helical" evidence="6">
    <location>
        <begin position="64"/>
        <end position="86"/>
    </location>
</feature>
<keyword evidence="3 6" id="KW-0812">Transmembrane</keyword>
<evidence type="ECO:0000256" key="2">
    <source>
        <dbReference type="ARBA" id="ARBA00022475"/>
    </source>
</evidence>
<feature type="transmembrane region" description="Helical" evidence="6">
    <location>
        <begin position="92"/>
        <end position="113"/>
    </location>
</feature>
<keyword evidence="2" id="KW-1003">Cell membrane</keyword>
<reference evidence="7 8" key="1">
    <citation type="submission" date="2019-11" db="EMBL/GenBank/DDBJ databases">
        <title>Novel species isolated from a subtropical stream in China.</title>
        <authorList>
            <person name="Lu H."/>
        </authorList>
    </citation>
    <scope>NUCLEOTIDE SEQUENCE [LARGE SCALE GENOMIC DNA]</scope>
    <source>
        <strain evidence="7 8">FT80W</strain>
    </source>
</reference>
<feature type="transmembrane region" description="Helical" evidence="6">
    <location>
        <begin position="186"/>
        <end position="203"/>
    </location>
</feature>
<comment type="caution">
    <text evidence="7">The sequence shown here is derived from an EMBL/GenBank/DDBJ whole genome shotgun (WGS) entry which is preliminary data.</text>
</comment>
<dbReference type="PANTHER" id="PTHR42920">
    <property type="entry name" value="OS03G0707200 PROTEIN-RELATED"/>
    <property type="match status" value="1"/>
</dbReference>
<dbReference type="AlphaFoldDB" id="A0A6I2KVW9"/>
<keyword evidence="8" id="KW-1185">Reference proteome</keyword>
<organism evidence="7 8">
    <name type="scientific">Duganella guangzhouensis</name>
    <dbReference type="NCBI Taxonomy" id="2666084"/>
    <lineage>
        <taxon>Bacteria</taxon>
        <taxon>Pseudomonadati</taxon>
        <taxon>Pseudomonadota</taxon>
        <taxon>Betaproteobacteria</taxon>
        <taxon>Burkholderiales</taxon>
        <taxon>Oxalobacteraceae</taxon>
        <taxon>Telluria group</taxon>
        <taxon>Duganella</taxon>
    </lineage>
</organism>
<feature type="transmembrane region" description="Helical" evidence="6">
    <location>
        <begin position="32"/>
        <end position="52"/>
    </location>
</feature>
<protein>
    <submittedName>
        <fullName evidence="7">Aromatic amino acid DMT transporter YddG</fullName>
    </submittedName>
</protein>
<dbReference type="InterPro" id="IPR051258">
    <property type="entry name" value="Diverse_Substrate_Transporter"/>
</dbReference>
<evidence type="ECO:0000256" key="4">
    <source>
        <dbReference type="ARBA" id="ARBA00022989"/>
    </source>
</evidence>